<dbReference type="AlphaFoldDB" id="A0A382CVJ8"/>
<evidence type="ECO:0000259" key="5">
    <source>
        <dbReference type="Pfam" id="PF08546"/>
    </source>
</evidence>
<dbReference type="InterPro" id="IPR013752">
    <property type="entry name" value="KPA_reductase"/>
</dbReference>
<dbReference type="InterPro" id="IPR008927">
    <property type="entry name" value="6-PGluconate_DH-like_C_sf"/>
</dbReference>
<dbReference type="PANTHER" id="PTHR21708">
    <property type="entry name" value="PROBABLE 2-DEHYDROPANTOATE 2-REDUCTASE"/>
    <property type="match status" value="1"/>
</dbReference>
<dbReference type="InterPro" id="IPR013332">
    <property type="entry name" value="KPR_N"/>
</dbReference>
<dbReference type="PANTHER" id="PTHR21708:SF45">
    <property type="entry name" value="2-DEHYDROPANTOATE 2-REDUCTASE"/>
    <property type="match status" value="1"/>
</dbReference>
<evidence type="ECO:0000313" key="6">
    <source>
        <dbReference type="EMBL" id="SVB29323.1"/>
    </source>
</evidence>
<dbReference type="FunFam" id="3.40.50.720:FF:000307">
    <property type="entry name" value="2-dehydropantoate 2-reductase"/>
    <property type="match status" value="1"/>
</dbReference>
<reference evidence="6" key="1">
    <citation type="submission" date="2018-05" db="EMBL/GenBank/DDBJ databases">
        <authorList>
            <person name="Lanie J.A."/>
            <person name="Ng W.-L."/>
            <person name="Kazmierczak K.M."/>
            <person name="Andrzejewski T.M."/>
            <person name="Davidsen T.M."/>
            <person name="Wayne K.J."/>
            <person name="Tettelin H."/>
            <person name="Glass J.I."/>
            <person name="Rusch D."/>
            <person name="Podicherti R."/>
            <person name="Tsui H.-C.T."/>
            <person name="Winkler M.E."/>
        </authorList>
    </citation>
    <scope>NUCLEOTIDE SEQUENCE</scope>
</reference>
<evidence type="ECO:0000256" key="2">
    <source>
        <dbReference type="ARBA" id="ARBA00022857"/>
    </source>
</evidence>
<accession>A0A382CVJ8</accession>
<sequence>MKIAIVGAGAIGSYLGAKLSLAGQDVFLIARGQQLQALQRDGVTIRDDYGETRTRPVATDSYSEVGPVDYVFLTVKAYSLSEIAPQISPMLGKDTAVVSAQNGIPWWYFYRHVGLWEDKKLHTLDPNGDIRRAIDPKRIIGCIVYPSTYLAEPGVVVHVEGNRFAIGELNGDTTDRCRQLSRVLIASGLKSPIRSRIRDDMWAKLIGNVAFNPISAVTKSTLSEITSDPLTRKLSLDLMTEAESVAIKFGIKIPVSVEQRLIGASKVGDHKTSMLQDMENEKPLELDALLGSIIELGEIGGVETPLINALFACTKLLERSYKAR</sequence>
<dbReference type="InterPro" id="IPR036291">
    <property type="entry name" value="NAD(P)-bd_dom_sf"/>
</dbReference>
<dbReference type="EMBL" id="UINC01036011">
    <property type="protein sequence ID" value="SVB29323.1"/>
    <property type="molecule type" value="Genomic_DNA"/>
</dbReference>
<dbReference type="Gene3D" id="1.10.1040.10">
    <property type="entry name" value="N-(1-d-carboxylethyl)-l-norvaline Dehydrogenase, domain 2"/>
    <property type="match status" value="1"/>
</dbReference>
<evidence type="ECO:0000256" key="1">
    <source>
        <dbReference type="ARBA" id="ARBA00007870"/>
    </source>
</evidence>
<organism evidence="6">
    <name type="scientific">marine metagenome</name>
    <dbReference type="NCBI Taxonomy" id="408172"/>
    <lineage>
        <taxon>unclassified sequences</taxon>
        <taxon>metagenomes</taxon>
        <taxon>ecological metagenomes</taxon>
    </lineage>
</organism>
<evidence type="ECO:0000256" key="3">
    <source>
        <dbReference type="ARBA" id="ARBA00023002"/>
    </source>
</evidence>
<keyword evidence="2" id="KW-0521">NADP</keyword>
<dbReference type="Pfam" id="PF02558">
    <property type="entry name" value="ApbA"/>
    <property type="match status" value="1"/>
</dbReference>
<dbReference type="InterPro" id="IPR051402">
    <property type="entry name" value="KPR-Related"/>
</dbReference>
<dbReference type="NCBIfam" id="NF005089">
    <property type="entry name" value="PRK06522.1-4"/>
    <property type="match status" value="1"/>
</dbReference>
<dbReference type="SUPFAM" id="SSF51735">
    <property type="entry name" value="NAD(P)-binding Rossmann-fold domains"/>
    <property type="match status" value="1"/>
</dbReference>
<dbReference type="FunFam" id="1.10.1040.10:FF:000017">
    <property type="entry name" value="2-dehydropantoate 2-reductase"/>
    <property type="match status" value="1"/>
</dbReference>
<gene>
    <name evidence="6" type="ORF">METZ01_LOCUS182177</name>
</gene>
<proteinExistence type="inferred from homology"/>
<dbReference type="GO" id="GO:0016491">
    <property type="term" value="F:oxidoreductase activity"/>
    <property type="evidence" value="ECO:0007669"/>
    <property type="project" value="UniProtKB-KW"/>
</dbReference>
<dbReference type="InterPro" id="IPR013328">
    <property type="entry name" value="6PGD_dom2"/>
</dbReference>
<evidence type="ECO:0008006" key="7">
    <source>
        <dbReference type="Google" id="ProtNLM"/>
    </source>
</evidence>
<dbReference type="SUPFAM" id="SSF48179">
    <property type="entry name" value="6-phosphogluconate dehydrogenase C-terminal domain-like"/>
    <property type="match status" value="1"/>
</dbReference>
<protein>
    <recommendedName>
        <fullName evidence="7">Ketopantoate reductase N-terminal domain-containing protein</fullName>
    </recommendedName>
</protein>
<comment type="similarity">
    <text evidence="1">Belongs to the ketopantoate reductase family.</text>
</comment>
<dbReference type="Gene3D" id="3.40.50.720">
    <property type="entry name" value="NAD(P)-binding Rossmann-like Domain"/>
    <property type="match status" value="1"/>
</dbReference>
<feature type="domain" description="Ketopantoate reductase N-terminal" evidence="4">
    <location>
        <begin position="3"/>
        <end position="170"/>
    </location>
</feature>
<dbReference type="Pfam" id="PF08546">
    <property type="entry name" value="ApbA_C"/>
    <property type="match status" value="1"/>
</dbReference>
<keyword evidence="3" id="KW-0560">Oxidoreductase</keyword>
<evidence type="ECO:0000259" key="4">
    <source>
        <dbReference type="Pfam" id="PF02558"/>
    </source>
</evidence>
<dbReference type="GO" id="GO:0005737">
    <property type="term" value="C:cytoplasm"/>
    <property type="evidence" value="ECO:0007669"/>
    <property type="project" value="TreeGrafter"/>
</dbReference>
<name>A0A382CVJ8_9ZZZZ</name>
<feature type="domain" description="Ketopantoate reductase C-terminal" evidence="5">
    <location>
        <begin position="197"/>
        <end position="317"/>
    </location>
</feature>